<dbReference type="Gene3D" id="3.30.420.10">
    <property type="entry name" value="Ribonuclease H-like superfamily/Ribonuclease H"/>
    <property type="match status" value="1"/>
</dbReference>
<dbReference type="InterPro" id="IPR036397">
    <property type="entry name" value="RNaseH_sf"/>
</dbReference>
<comment type="caution">
    <text evidence="2">The sequence shown here is derived from an EMBL/GenBank/DDBJ whole genome shotgun (WGS) entry which is preliminary data.</text>
</comment>
<dbReference type="GO" id="GO:0003676">
    <property type="term" value="F:nucleic acid binding"/>
    <property type="evidence" value="ECO:0007669"/>
    <property type="project" value="InterPro"/>
</dbReference>
<feature type="domain" description="Integrase catalytic" evidence="1">
    <location>
        <begin position="116"/>
        <end position="252"/>
    </location>
</feature>
<feature type="non-terminal residue" evidence="2">
    <location>
        <position position="1"/>
    </location>
</feature>
<protein>
    <submittedName>
        <fullName evidence="2">Pol</fullName>
    </submittedName>
</protein>
<name>A0A371HS53_MUCPR</name>
<gene>
    <name evidence="2" type="primary">pol</name>
    <name evidence="2" type="ORF">CR513_10625</name>
</gene>
<dbReference type="GO" id="GO:0015074">
    <property type="term" value="P:DNA integration"/>
    <property type="evidence" value="ECO:0007669"/>
    <property type="project" value="InterPro"/>
</dbReference>
<reference evidence="2" key="1">
    <citation type="submission" date="2018-05" db="EMBL/GenBank/DDBJ databases">
        <title>Draft genome of Mucuna pruriens seed.</title>
        <authorList>
            <person name="Nnadi N.E."/>
            <person name="Vos R."/>
            <person name="Hasami M.H."/>
            <person name="Devisetty U.K."/>
            <person name="Aguiy J.C."/>
        </authorList>
    </citation>
    <scope>NUCLEOTIDE SEQUENCE [LARGE SCALE GENOMIC DNA]</scope>
    <source>
        <strain evidence="2">JCA_2017</strain>
    </source>
</reference>
<dbReference type="AlphaFoldDB" id="A0A371HS53"/>
<proteinExistence type="predicted"/>
<dbReference type="OrthoDB" id="10055717at2759"/>
<dbReference type="PANTHER" id="PTHR47266">
    <property type="entry name" value="ENDONUCLEASE-RELATED"/>
    <property type="match status" value="1"/>
</dbReference>
<sequence length="252" mass="29404">MSTPWFANIYNFMAASQFPPKASRLYKEKLKNNAKYNIWDDPYLWRLYNDQVIRKCILDTEIKLVLQFCHATSEGSHYGSTWTSRKPTIFKDAYQYVSTCEKCQKARMAISRRHEMPQQPILSCEVFDIWGIDFMGPFLISNGYSYILLVVDYVSRWVEAIATKINVAKVVVDFLKSNIFCHLGVPKALISDQGSHFYKRASPPYSTSMGWYTELPQHNGQAKVFNREIKKKLQKMVNPNRKDWSRLLEDAL</sequence>
<dbReference type="InterPro" id="IPR012337">
    <property type="entry name" value="RNaseH-like_sf"/>
</dbReference>
<evidence type="ECO:0000313" key="3">
    <source>
        <dbReference type="Proteomes" id="UP000257109"/>
    </source>
</evidence>
<dbReference type="Gene3D" id="1.10.340.70">
    <property type="match status" value="1"/>
</dbReference>
<evidence type="ECO:0000259" key="1">
    <source>
        <dbReference type="PROSITE" id="PS50994"/>
    </source>
</evidence>
<accession>A0A371HS53</accession>
<dbReference type="Proteomes" id="UP000257109">
    <property type="component" value="Unassembled WGS sequence"/>
</dbReference>
<dbReference type="PROSITE" id="PS50994">
    <property type="entry name" value="INTEGRASE"/>
    <property type="match status" value="1"/>
</dbReference>
<organism evidence="2 3">
    <name type="scientific">Mucuna pruriens</name>
    <name type="common">Velvet bean</name>
    <name type="synonym">Dolichos pruriens</name>
    <dbReference type="NCBI Taxonomy" id="157652"/>
    <lineage>
        <taxon>Eukaryota</taxon>
        <taxon>Viridiplantae</taxon>
        <taxon>Streptophyta</taxon>
        <taxon>Embryophyta</taxon>
        <taxon>Tracheophyta</taxon>
        <taxon>Spermatophyta</taxon>
        <taxon>Magnoliopsida</taxon>
        <taxon>eudicotyledons</taxon>
        <taxon>Gunneridae</taxon>
        <taxon>Pentapetalae</taxon>
        <taxon>rosids</taxon>
        <taxon>fabids</taxon>
        <taxon>Fabales</taxon>
        <taxon>Fabaceae</taxon>
        <taxon>Papilionoideae</taxon>
        <taxon>50 kb inversion clade</taxon>
        <taxon>NPAAA clade</taxon>
        <taxon>indigoferoid/millettioid clade</taxon>
        <taxon>Phaseoleae</taxon>
        <taxon>Mucuna</taxon>
    </lineage>
</organism>
<evidence type="ECO:0000313" key="2">
    <source>
        <dbReference type="EMBL" id="RDY05514.1"/>
    </source>
</evidence>
<dbReference type="InterPro" id="IPR052160">
    <property type="entry name" value="Gypsy_RT_Integrase-like"/>
</dbReference>
<dbReference type="EMBL" id="QJKJ01001862">
    <property type="protein sequence ID" value="RDY05514.1"/>
    <property type="molecule type" value="Genomic_DNA"/>
</dbReference>
<dbReference type="Pfam" id="PF00665">
    <property type="entry name" value="rve"/>
    <property type="match status" value="1"/>
</dbReference>
<keyword evidence="3" id="KW-1185">Reference proteome</keyword>
<dbReference type="SUPFAM" id="SSF53098">
    <property type="entry name" value="Ribonuclease H-like"/>
    <property type="match status" value="1"/>
</dbReference>
<dbReference type="InterPro" id="IPR001584">
    <property type="entry name" value="Integrase_cat-core"/>
</dbReference>